<reference evidence="2" key="1">
    <citation type="journal article" date="2012" name="Science">
        <title>Fermentation, hydrogen, and sulfur metabolism in multiple uncultivated bacterial phyla.</title>
        <authorList>
            <person name="Wrighton K.C."/>
            <person name="Thomas B.C."/>
            <person name="Sharon I."/>
            <person name="Miller C.S."/>
            <person name="Castelle C.J."/>
            <person name="VerBerkmoes N.C."/>
            <person name="Wilkins M.J."/>
            <person name="Hettich R.L."/>
            <person name="Lipton M.S."/>
            <person name="Williams K.H."/>
            <person name="Long P.E."/>
            <person name="Banfield J.F."/>
        </authorList>
    </citation>
    <scope>NUCLEOTIDE SEQUENCE [LARGE SCALE GENOMIC DNA]</scope>
</reference>
<accession>K1YJP5</accession>
<dbReference type="Gene3D" id="1.10.3210.10">
    <property type="entry name" value="Hypothetical protein af1432"/>
    <property type="match status" value="1"/>
</dbReference>
<dbReference type="CDD" id="cd00077">
    <property type="entry name" value="HDc"/>
    <property type="match status" value="1"/>
</dbReference>
<proteinExistence type="predicted"/>
<dbReference type="EMBL" id="AMFJ01036026">
    <property type="protein sequence ID" value="EKD25559.1"/>
    <property type="molecule type" value="Genomic_DNA"/>
</dbReference>
<sequence>MDTSDKSLEKYMKKIEESQQAYHLEWPYAHFIVDPKGIVQYKQELMKILNMSAEDMKSLTSESFFHILGEIDDYPIIPRPYSHIKHHIIKSEDPKNPYNVITQIPEFMKKLSGLLQYGVDIQPIAKDTTYIHSHTRYVHSLDTACNIEIIMRNNWFTEEEIKKAIIACCLHDVATPAFGDLTMKAFPTLKEENWFSDYMAHYPERVAEIEKTFDVSLSEIHTWIKNQGTIGKILDIADRLAYTARDVSSVHTSMVLGYQKDDAPEKTIGDITKKDPYLFDIMMEISVKDNQIVFENTERLKNILLLRAHMHNLIYLNPYLWTREEYFGLILQYLVEEWFLSLEQLQKWLYKSDTGINESMLLEYMHKNNIIDHDPVARHDFFDVAVCTSKEEAIAKIQELKKTTDPHMPVHYLKTPAFKPGTHYLVRDKWVVKPLAEVMDAEELAQLNLLSQATNKHLVLYPKKEFSNNHKTHPKLYEFLCKKAQEAYQDLLKK</sequence>
<comment type="caution">
    <text evidence="2">The sequence shown here is derived from an EMBL/GenBank/DDBJ whole genome shotgun (WGS) entry which is preliminary data.</text>
</comment>
<dbReference type="SUPFAM" id="SSF109604">
    <property type="entry name" value="HD-domain/PDEase-like"/>
    <property type="match status" value="1"/>
</dbReference>
<dbReference type="AlphaFoldDB" id="K1YJP5"/>
<evidence type="ECO:0000313" key="2">
    <source>
        <dbReference type="EMBL" id="EKD25559.1"/>
    </source>
</evidence>
<dbReference type="Pfam" id="PF01966">
    <property type="entry name" value="HD"/>
    <property type="match status" value="1"/>
</dbReference>
<dbReference type="InterPro" id="IPR006674">
    <property type="entry name" value="HD_domain"/>
</dbReference>
<evidence type="ECO:0000259" key="1">
    <source>
        <dbReference type="SMART" id="SM00471"/>
    </source>
</evidence>
<dbReference type="InterPro" id="IPR003607">
    <property type="entry name" value="HD/PDEase_dom"/>
</dbReference>
<organism evidence="2">
    <name type="scientific">uncultured bacterium</name>
    <name type="common">gcode 4</name>
    <dbReference type="NCBI Taxonomy" id="1234023"/>
    <lineage>
        <taxon>Bacteria</taxon>
        <taxon>environmental samples</taxon>
    </lineage>
</organism>
<feature type="domain" description="HD/PDEase" evidence="1">
    <location>
        <begin position="132"/>
        <end position="252"/>
    </location>
</feature>
<dbReference type="SMART" id="SM00471">
    <property type="entry name" value="HDc"/>
    <property type="match status" value="1"/>
</dbReference>
<name>K1YJP5_9BACT</name>
<protein>
    <recommendedName>
        <fullName evidence="1">HD/PDEase domain-containing protein</fullName>
    </recommendedName>
</protein>
<gene>
    <name evidence="2" type="ORF">ACD_80C00019G0001</name>
</gene>